<comment type="caution">
    <text evidence="1">The sequence shown here is derived from an EMBL/GenBank/DDBJ whole genome shotgun (WGS) entry which is preliminary data.</text>
</comment>
<dbReference type="RefSeq" id="WP_138198134.1">
    <property type="nucleotide sequence ID" value="NZ_VCIW01000035.1"/>
</dbReference>
<dbReference type="AlphaFoldDB" id="A0A5R9G0E2"/>
<dbReference type="Proteomes" id="UP000309676">
    <property type="component" value="Unassembled WGS sequence"/>
</dbReference>
<dbReference type="EMBL" id="VCIW01000035">
    <property type="protein sequence ID" value="TLS48469.1"/>
    <property type="molecule type" value="Genomic_DNA"/>
</dbReference>
<keyword evidence="2" id="KW-1185">Reference proteome</keyword>
<evidence type="ECO:0000313" key="1">
    <source>
        <dbReference type="EMBL" id="TLS48469.1"/>
    </source>
</evidence>
<reference evidence="1 2" key="1">
    <citation type="submission" date="2019-05" db="EMBL/GenBank/DDBJ databases">
        <authorList>
            <person name="Narsing Rao M.P."/>
            <person name="Li W.J."/>
        </authorList>
    </citation>
    <scope>NUCLEOTIDE SEQUENCE [LARGE SCALE GENOMIC DNA]</scope>
    <source>
        <strain evidence="1 2">SYSU_K30003</strain>
    </source>
</reference>
<organism evidence="1 2">
    <name type="scientific">Paenibacillus antri</name>
    <dbReference type="NCBI Taxonomy" id="2582848"/>
    <lineage>
        <taxon>Bacteria</taxon>
        <taxon>Bacillati</taxon>
        <taxon>Bacillota</taxon>
        <taxon>Bacilli</taxon>
        <taxon>Bacillales</taxon>
        <taxon>Paenibacillaceae</taxon>
        <taxon>Paenibacillus</taxon>
    </lineage>
</organism>
<proteinExistence type="predicted"/>
<dbReference type="OrthoDB" id="2426241at2"/>
<sequence length="187" mass="21095">MKLLLLLFLALSGCMQSPGERGASDPVKPIDERPAAAETKEGEFVYRLVSERSEYESGGEVVLYAELIYTGPEESVTIYHAASPFSFPIRETTRGYEIGYMMNQPLLHTELRRNVPLRETYVKSGGFGEQDEREYVEFMKRFWKEGFPEGEYIVNGSADFFVGNGPDDSDKIDYRIEATVSFAVKGS</sequence>
<protein>
    <submittedName>
        <fullName evidence="1">Uncharacterized protein</fullName>
    </submittedName>
</protein>
<evidence type="ECO:0000313" key="2">
    <source>
        <dbReference type="Proteomes" id="UP000309676"/>
    </source>
</evidence>
<accession>A0A5R9G0E2</accession>
<name>A0A5R9G0E2_9BACL</name>
<gene>
    <name evidence="1" type="ORF">FE782_30500</name>
</gene>